<dbReference type="EMBL" id="JACHFR010000002">
    <property type="protein sequence ID" value="MBB5218959.1"/>
    <property type="molecule type" value="Genomic_DNA"/>
</dbReference>
<dbReference type="RefSeq" id="WP_184652397.1">
    <property type="nucleotide sequence ID" value="NZ_JACHFR010000002.1"/>
</dbReference>
<evidence type="ECO:0000313" key="3">
    <source>
        <dbReference type="Proteomes" id="UP000578697"/>
    </source>
</evidence>
<reference evidence="1 3" key="2">
    <citation type="submission" date="2020-08" db="EMBL/GenBank/DDBJ databases">
        <title>Genomic Encyclopedia of Type Strains, Phase IV (KMG-IV): sequencing the most valuable type-strain genomes for metagenomic binning, comparative biology and taxonomic classification.</title>
        <authorList>
            <person name="Goeker M."/>
        </authorList>
    </citation>
    <scope>NUCLEOTIDE SEQUENCE [LARGE SCALE GENOMIC DNA]</scope>
    <source>
        <strain evidence="1 3">DSM 103679</strain>
    </source>
</reference>
<evidence type="ECO:0000313" key="2">
    <source>
        <dbReference type="EMBL" id="QOS41129.1"/>
    </source>
</evidence>
<accession>A0A840S8J4</accession>
<dbReference type="KEGG" id="trc:DYE49_11990"/>
<evidence type="ECO:0000313" key="4">
    <source>
        <dbReference type="Proteomes" id="UP000593591"/>
    </source>
</evidence>
<name>A0A840S8J4_9SPIR</name>
<dbReference type="EMBL" id="CP031517">
    <property type="protein sequence ID" value="QOS41129.1"/>
    <property type="molecule type" value="Genomic_DNA"/>
</dbReference>
<sequence length="335" mass="38239">MKKIIYLFILIILNSLTSAESLMVFKTSNYYGVLDEDTLKIIVKPTFTKIDLSGSTYITETKDGINSLYYKGVKTFCGRERIYLINQDVAVVEKGTGKEELWNLLQKKKIAEVSNAYSSDGPVIPVLYFGEKNKIFHFLDWNGNEKFQLELKRVYHVNEKYFVGVLPNFNYAVFDISGNKLSEFSETSQNVSEGLIYGESTNKVVGYFDINGNLKFNINIDHYDGYLHACDFVKGFVLVNTSFEKNEWVILNKNGQQTGSFKAFTCSNFINGFSNVIYKNKKQLTYNFVDVKGKKLSEIDFDYAGVFNKIYANVILDGKSYLINKNGKLINLDSL</sequence>
<evidence type="ECO:0000313" key="1">
    <source>
        <dbReference type="EMBL" id="MBB5218959.1"/>
    </source>
</evidence>
<protein>
    <recommendedName>
        <fullName evidence="5">WG containing repeat-containing protein</fullName>
    </recommendedName>
</protein>
<dbReference type="Proteomes" id="UP000593591">
    <property type="component" value="Chromosome"/>
</dbReference>
<evidence type="ECO:0008006" key="5">
    <source>
        <dbReference type="Google" id="ProtNLM"/>
    </source>
</evidence>
<reference evidence="2 4" key="1">
    <citation type="submission" date="2018-08" db="EMBL/GenBank/DDBJ databases">
        <title>The first complete genome of Treponema rectale (CHPAT), a commensal spirochete of the bovine rectum.</title>
        <authorList>
            <person name="Staton G.J."/>
            <person name="Clegg S.R."/>
            <person name="Carter S.D."/>
            <person name="Radford A.D."/>
            <person name="Darby A."/>
            <person name="Hall N."/>
            <person name="Birtles R.J."/>
            <person name="Evans N.J."/>
        </authorList>
    </citation>
    <scope>NUCLEOTIDE SEQUENCE [LARGE SCALE GENOMIC DNA]</scope>
    <source>
        <strain evidence="2 4">CHPA</strain>
    </source>
</reference>
<proteinExistence type="predicted"/>
<keyword evidence="3" id="KW-1185">Reference proteome</keyword>
<dbReference type="Proteomes" id="UP000578697">
    <property type="component" value="Unassembled WGS sequence"/>
</dbReference>
<gene>
    <name evidence="2" type="ORF">DYE49_11990</name>
    <name evidence="1" type="ORF">HNP77_001328</name>
</gene>
<dbReference type="AlphaFoldDB" id="A0A840S8J4"/>
<organism evidence="1 3">
    <name type="scientific">Treponema rectale</name>
    <dbReference type="NCBI Taxonomy" id="744512"/>
    <lineage>
        <taxon>Bacteria</taxon>
        <taxon>Pseudomonadati</taxon>
        <taxon>Spirochaetota</taxon>
        <taxon>Spirochaetia</taxon>
        <taxon>Spirochaetales</taxon>
        <taxon>Treponemataceae</taxon>
        <taxon>Treponema</taxon>
    </lineage>
</organism>